<evidence type="ECO:0000256" key="1">
    <source>
        <dbReference type="ARBA" id="ARBA00004648"/>
    </source>
</evidence>
<dbReference type="STRING" id="6248.A0A0K0EKA4"/>
<keyword evidence="4" id="KW-0472">Membrane</keyword>
<keyword evidence="8" id="KW-1185">Reference proteome</keyword>
<dbReference type="InterPro" id="IPR004263">
    <property type="entry name" value="Exostosin"/>
</dbReference>
<evidence type="ECO:0000256" key="2">
    <source>
        <dbReference type="ARBA" id="ARBA00010271"/>
    </source>
</evidence>
<dbReference type="WBParaSite" id="SSTP_0000989800.1">
    <property type="protein sequence ID" value="SSTP_0000989800.1"/>
    <property type="gene ID" value="SSTP_0000989800"/>
</dbReference>
<protein>
    <submittedName>
        <fullName evidence="9 10">Glyco_transf_64 domain-containing protein</fullName>
    </submittedName>
</protein>
<keyword evidence="5" id="KW-1015">Disulfide bond</keyword>
<accession>A0A0K0EKA4</accession>
<dbReference type="GO" id="GO:0005789">
    <property type="term" value="C:endoplasmic reticulum membrane"/>
    <property type="evidence" value="ECO:0007669"/>
    <property type="project" value="UniProtKB-SubCell"/>
</dbReference>
<dbReference type="Gene3D" id="3.90.550.10">
    <property type="entry name" value="Spore Coat Polysaccharide Biosynthesis Protein SpsA, Chain A"/>
    <property type="match status" value="1"/>
</dbReference>
<dbReference type="InterPro" id="IPR029044">
    <property type="entry name" value="Nucleotide-diphossugar_trans"/>
</dbReference>
<evidence type="ECO:0000313" key="10">
    <source>
        <dbReference type="WBParaSite" id="TCONS_00003701.p1"/>
    </source>
</evidence>
<evidence type="ECO:0000256" key="3">
    <source>
        <dbReference type="ARBA" id="ARBA00022679"/>
    </source>
</evidence>
<evidence type="ECO:0000259" key="7">
    <source>
        <dbReference type="Pfam" id="PF09258"/>
    </source>
</evidence>
<evidence type="ECO:0000256" key="6">
    <source>
        <dbReference type="SAM" id="SignalP"/>
    </source>
</evidence>
<dbReference type="WBParaSite" id="TCONS_00003701.p1">
    <property type="protein sequence ID" value="TCONS_00003701.p1"/>
    <property type="gene ID" value="XLOC_000151"/>
</dbReference>
<keyword evidence="3" id="KW-0808">Transferase</keyword>
<feature type="chain" id="PRO_5005328445" evidence="6">
    <location>
        <begin position="20"/>
        <end position="452"/>
    </location>
</feature>
<keyword evidence="6" id="KW-0732">Signal</keyword>
<sequence>MKLFIIYFSVFYLIFIGESEDVNSTIILYKNLNFSNNYTNYYYDMRQNGKNKPANHFDIPPKINKLIMEKKICLINGTFCLVSNHLPIKWEVIKILFQESCIPIMNSSQVEVIQQKIKNKSLEKAIIYRENFSKKADCITIGNEGLHKNFNISQILYNGKNIINQNYLLKDVNYINNLNPLIPTIPLYSEDKKFFLQSKFIGKFKFNLFTAMILTYKRTSYLKKIIKYLGSNSKIDKIIIIWNDQNSKNIPKKSSWPRSKKPLYFVKTKKNSLNNRFLPLDIIRTNGILSIDDDQTINNILINKAFKLWQKHNDVLVGHYKRRTFDKNKVGYFAKKNKSFDLILTGLAFIHRKYLIKYTNEINNKIRNYVDKHMNCEDIVMNFIVAESSKKPNIFYDMINNFNQFPFKFKGLSSQKSHYKERESCVKYLIKMYGKNPLKKANTHLYLNKKKG</sequence>
<dbReference type="SUPFAM" id="SSF53448">
    <property type="entry name" value="Nucleotide-diphospho-sugar transferases"/>
    <property type="match status" value="1"/>
</dbReference>
<dbReference type="GO" id="GO:1901135">
    <property type="term" value="P:carbohydrate derivative metabolic process"/>
    <property type="evidence" value="ECO:0007669"/>
    <property type="project" value="UniProtKB-ARBA"/>
</dbReference>
<dbReference type="GO" id="GO:0016757">
    <property type="term" value="F:glycosyltransferase activity"/>
    <property type="evidence" value="ECO:0007669"/>
    <property type="project" value="InterPro"/>
</dbReference>
<evidence type="ECO:0000313" key="9">
    <source>
        <dbReference type="WBParaSite" id="SSTP_0000989800.1"/>
    </source>
</evidence>
<name>A0A0K0EKA4_STRER</name>
<dbReference type="InterPro" id="IPR015338">
    <property type="entry name" value="GT64_dom"/>
</dbReference>
<proteinExistence type="inferred from homology"/>
<dbReference type="Proteomes" id="UP000035681">
    <property type="component" value="Unplaced"/>
</dbReference>
<comment type="similarity">
    <text evidence="2">Belongs to the glycosyltransferase 47 family.</text>
</comment>
<dbReference type="Pfam" id="PF09258">
    <property type="entry name" value="Glyco_transf_64"/>
    <property type="match status" value="1"/>
</dbReference>
<evidence type="ECO:0000256" key="4">
    <source>
        <dbReference type="ARBA" id="ARBA00023136"/>
    </source>
</evidence>
<feature type="signal peptide" evidence="6">
    <location>
        <begin position="1"/>
        <end position="19"/>
    </location>
</feature>
<comment type="subcellular location">
    <subcellularLocation>
        <location evidence="1">Endoplasmic reticulum membrane</location>
        <topology evidence="1">Single-pass type II membrane protein</topology>
    </subcellularLocation>
</comment>
<reference evidence="9" key="1">
    <citation type="submission" date="2015-08" db="UniProtKB">
        <authorList>
            <consortium name="WormBaseParasite"/>
        </authorList>
    </citation>
    <scope>IDENTIFICATION</scope>
</reference>
<dbReference type="PANTHER" id="PTHR48261">
    <property type="entry name" value="ACETYLGLUCOSAMINYLTRANSFERASE"/>
    <property type="match status" value="1"/>
</dbReference>
<organism evidence="9">
    <name type="scientific">Strongyloides stercoralis</name>
    <name type="common">Threadworm</name>
    <dbReference type="NCBI Taxonomy" id="6248"/>
    <lineage>
        <taxon>Eukaryota</taxon>
        <taxon>Metazoa</taxon>
        <taxon>Ecdysozoa</taxon>
        <taxon>Nematoda</taxon>
        <taxon>Chromadorea</taxon>
        <taxon>Rhabditida</taxon>
        <taxon>Tylenchina</taxon>
        <taxon>Panagrolaimomorpha</taxon>
        <taxon>Strongyloidoidea</taxon>
        <taxon>Strongyloididae</taxon>
        <taxon>Strongyloides</taxon>
    </lineage>
</organism>
<evidence type="ECO:0000256" key="5">
    <source>
        <dbReference type="ARBA" id="ARBA00023157"/>
    </source>
</evidence>
<feature type="domain" description="Glycosyl transferase 64" evidence="7">
    <location>
        <begin position="209"/>
        <end position="444"/>
    </location>
</feature>
<evidence type="ECO:0000313" key="8">
    <source>
        <dbReference type="Proteomes" id="UP000035681"/>
    </source>
</evidence>
<dbReference type="AlphaFoldDB" id="A0A0K0EKA4"/>
<dbReference type="PANTHER" id="PTHR48261:SF2">
    <property type="entry name" value="ACETYLGLUCOSAMINYLTRANSFERASE"/>
    <property type="match status" value="1"/>
</dbReference>